<feature type="chain" id="PRO_5037988267" description="Lipoprotein" evidence="2">
    <location>
        <begin position="21"/>
        <end position="282"/>
    </location>
</feature>
<evidence type="ECO:0000313" key="3">
    <source>
        <dbReference type="EMBL" id="MBJ7539129.1"/>
    </source>
</evidence>
<gene>
    <name evidence="3" type="ORF">I8J31_15740</name>
</gene>
<feature type="region of interest" description="Disordered" evidence="1">
    <location>
        <begin position="26"/>
        <end position="73"/>
    </location>
</feature>
<name>A0A934JSD3_9GAMM</name>
<proteinExistence type="predicted"/>
<keyword evidence="2" id="KW-0732">Signal</keyword>
<dbReference type="RefSeq" id="WP_199469535.1">
    <property type="nucleotide sequence ID" value="NZ_JAEMNX010000021.1"/>
</dbReference>
<organism evidence="3 4">
    <name type="scientific">Marinomonas transparens</name>
    <dbReference type="NCBI Taxonomy" id="2795388"/>
    <lineage>
        <taxon>Bacteria</taxon>
        <taxon>Pseudomonadati</taxon>
        <taxon>Pseudomonadota</taxon>
        <taxon>Gammaproteobacteria</taxon>
        <taxon>Oceanospirillales</taxon>
        <taxon>Oceanospirillaceae</taxon>
        <taxon>Marinomonas</taxon>
    </lineage>
</organism>
<dbReference type="EMBL" id="JAEMNX010000021">
    <property type="protein sequence ID" value="MBJ7539129.1"/>
    <property type="molecule type" value="Genomic_DNA"/>
</dbReference>
<evidence type="ECO:0000256" key="2">
    <source>
        <dbReference type="SAM" id="SignalP"/>
    </source>
</evidence>
<evidence type="ECO:0000313" key="4">
    <source>
        <dbReference type="Proteomes" id="UP000628710"/>
    </source>
</evidence>
<feature type="signal peptide" evidence="2">
    <location>
        <begin position="1"/>
        <end position="20"/>
    </location>
</feature>
<dbReference type="PROSITE" id="PS51257">
    <property type="entry name" value="PROKAR_LIPOPROTEIN"/>
    <property type="match status" value="1"/>
</dbReference>
<dbReference type="Proteomes" id="UP000628710">
    <property type="component" value="Unassembled WGS sequence"/>
</dbReference>
<protein>
    <recommendedName>
        <fullName evidence="5">Lipoprotein</fullName>
    </recommendedName>
</protein>
<reference evidence="3" key="1">
    <citation type="submission" date="2020-12" db="EMBL/GenBank/DDBJ databases">
        <title>Marinomonas arctica sp. nov., a psychrotolerant bacterium isolated from the Arctic.</title>
        <authorList>
            <person name="Zhang Y."/>
        </authorList>
    </citation>
    <scope>NUCLEOTIDE SEQUENCE</scope>
    <source>
        <strain evidence="3">C1424</strain>
    </source>
</reference>
<keyword evidence="4" id="KW-1185">Reference proteome</keyword>
<evidence type="ECO:0000256" key="1">
    <source>
        <dbReference type="SAM" id="MobiDB-lite"/>
    </source>
</evidence>
<evidence type="ECO:0008006" key="5">
    <source>
        <dbReference type="Google" id="ProtNLM"/>
    </source>
</evidence>
<comment type="caution">
    <text evidence="3">The sequence shown here is derived from an EMBL/GenBank/DDBJ whole genome shotgun (WGS) entry which is preliminary data.</text>
</comment>
<sequence length="282" mass="32010">MTKKAVSIVFFALFMTGCQGNFQSVDPIQPEVTDETPAVAQEPETVDVDGSKPEVNSTSAEENAPDAKMKSSEPIVKKQLTSAQKITQRLIKQGDQALAAKRLLTPEDDNANLYFQAALGREPGNFEAIHGIASIVDLYTQWAWEAARSRSYSAAARYLELARFVNPEDALIVEVSSRIKDLRSQREQRRKKVTKKKQPKELKEGQYLLPKNLFSLSEDEIIAKIQPIIDEVIQTKDSLAIYWSNDKEARLIYQIINSRVEDFRVRGMIYHRADYMVELQQD</sequence>
<dbReference type="AlphaFoldDB" id="A0A934JSD3"/>
<accession>A0A934JSD3</accession>